<feature type="compositionally biased region" description="Polar residues" evidence="2">
    <location>
        <begin position="56"/>
        <end position="67"/>
    </location>
</feature>
<sequence>MSSDLTISGRPAAKQDNGSDTSPPNITKNANDQLGTVPDNQSLIKQKTEKMEVTVQSIQSQELIQSNEAEQTKETEKTNKKPELSDYKEVNPAFSVNNNTPSSDISENSELNHPLPLKTEEEILKQNEELKTTPVNNTKEIKPVAGETECTTTILDTKQSEQLTEVKLIEEGVEKETSHCNEVVSENGSNKITSENLLKEESSVSINVDETVAIKSSLPKETNNKEAEVVENDSKSVKETKPTETKEENCNKEEECDPIDLHELTEQMFNILNDGKSETLLTHQELLKKNLELQEFIVKLVQVLKEKTNLCANLERQNSALIAQSQSLKDVISITKDLLGIRNMEVEHLHADMTSMEERIKDERVRHNTAVARLSEAMKLNDKLKAEYLVQMDLFQKLREKYNEKVVILTRENQRLLELVKNRGLENDTNPEENDGDKSNSKNVEIPEEIVEENVDK</sequence>
<dbReference type="AlphaFoldDB" id="R4G2U7"/>
<keyword evidence="1" id="KW-0175">Coiled coil</keyword>
<evidence type="ECO:0000313" key="5">
    <source>
        <dbReference type="Proteomes" id="UP000015103"/>
    </source>
</evidence>
<keyword evidence="5" id="KW-1185">Reference proteome</keyword>
<dbReference type="EMBL" id="GAHY01002281">
    <property type="protein sequence ID" value="JAA75229.1"/>
    <property type="molecule type" value="mRNA"/>
</dbReference>
<dbReference type="Proteomes" id="UP000015103">
    <property type="component" value="Unassembled WGS sequence"/>
</dbReference>
<reference evidence="3" key="1">
    <citation type="submission" date="2013-04" db="EMBL/GenBank/DDBJ databases">
        <title>An insight into the transcriptome of the digestive tract of the blood sucking bug, Rhodnius prolixus.</title>
        <authorList>
            <person name="Ribeiro J.M.C."/>
            <person name="Genta F.A."/>
            <person name="Sorgine M.H.F."/>
            <person name="Paiva-Silva G.O."/>
            <person name="Majerowicz D."/>
            <person name="Medeiros M."/>
            <person name="Koerich L."/>
            <person name="Terra W.R."/>
            <person name="Ferreira C."/>
            <person name="Pimentel A.C."/>
            <person name="Bisch P.M."/>
            <person name="Diniz M.M.P."/>
            <person name="Nascimento R."/>
            <person name="Salmon D."/>
            <person name="Silber A.M."/>
            <person name="Alves M."/>
            <person name="Oliveira M.F."/>
            <person name="Gondim K.C."/>
            <person name="Silva Neto M.A.C."/>
            <person name="Atella G.C."/>
            <person name="Araujo H."/>
            <person name="Dias F.S."/>
            <person name="Polycarpo C.R."/>
            <person name="Fampa P."/>
            <person name="Melo A.C."/>
            <person name="Tanaka A.S."/>
            <person name="Balczun C."/>
            <person name="Oliveira J.H.M."/>
            <person name="Goncalves R."/>
            <person name="Lazoski C."/>
            <person name="Pereira M.A."/>
            <person name="Rivera-Pomar R."/>
            <person name="Diambra L."/>
            <person name="Schaub G.A."/>
            <person name="Garcia E.S."/>
            <person name="Azambuja P."/>
            <person name="Braz G.R.C."/>
            <person name="Oliveira P.L."/>
        </authorList>
    </citation>
    <scope>NUCLEOTIDE SEQUENCE</scope>
</reference>
<feature type="compositionally biased region" description="Polar residues" evidence="2">
    <location>
        <begin position="94"/>
        <end position="111"/>
    </location>
</feature>
<dbReference type="STRING" id="13249.R4G2U7"/>
<dbReference type="InParanoid" id="R4G2U7"/>
<dbReference type="RefSeq" id="XP_073981355.1">
    <property type="nucleotide sequence ID" value="XM_074125254.1"/>
</dbReference>
<dbReference type="GeneID" id="141452813"/>
<feature type="region of interest" description="Disordered" evidence="2">
    <location>
        <begin position="422"/>
        <end position="457"/>
    </location>
</feature>
<name>R4G2U7_RHOPR</name>
<feature type="region of interest" description="Disordered" evidence="2">
    <location>
        <begin position="1"/>
        <end position="43"/>
    </location>
</feature>
<dbReference type="HOGENOM" id="CLU_598973_0_0_1"/>
<accession>R4G2U7</accession>
<feature type="region of interest" description="Disordered" evidence="2">
    <location>
        <begin position="56"/>
        <end position="116"/>
    </location>
</feature>
<feature type="coiled-coil region" evidence="1">
    <location>
        <begin position="297"/>
        <end position="331"/>
    </location>
</feature>
<evidence type="ECO:0000313" key="3">
    <source>
        <dbReference type="EMBL" id="JAA75229.1"/>
    </source>
</evidence>
<evidence type="ECO:0000313" key="4">
    <source>
        <dbReference type="EnsemblMetazoa" id="RPRC008820-PA"/>
    </source>
</evidence>
<dbReference type="EMBL" id="ACPB03004607">
    <property type="status" value="NOT_ANNOTATED_CDS"/>
    <property type="molecule type" value="Genomic_DNA"/>
</dbReference>
<dbReference type="EnsemblMetazoa" id="RPRC008820-RA">
    <property type="protein sequence ID" value="RPRC008820-PA"/>
    <property type="gene ID" value="RPRC008820"/>
</dbReference>
<proteinExistence type="evidence at transcript level"/>
<feature type="region of interest" description="Disordered" evidence="2">
    <location>
        <begin position="222"/>
        <end position="254"/>
    </location>
</feature>
<feature type="compositionally biased region" description="Acidic residues" evidence="2">
    <location>
        <begin position="446"/>
        <end position="457"/>
    </location>
</feature>
<protein>
    <submittedName>
        <fullName evidence="3 4">Uncharacterized protein</fullName>
    </submittedName>
</protein>
<dbReference type="eggNOG" id="ENOG502S4TZ">
    <property type="taxonomic scope" value="Eukaryota"/>
</dbReference>
<reference evidence="4" key="3">
    <citation type="submission" date="2015-05" db="UniProtKB">
        <authorList>
            <consortium name="EnsemblMetazoa"/>
        </authorList>
    </citation>
    <scope>IDENTIFICATION</scope>
</reference>
<feature type="compositionally biased region" description="Polar residues" evidence="2">
    <location>
        <begin position="16"/>
        <end position="43"/>
    </location>
</feature>
<evidence type="ECO:0000256" key="2">
    <source>
        <dbReference type="SAM" id="MobiDB-lite"/>
    </source>
</evidence>
<evidence type="ECO:0000256" key="1">
    <source>
        <dbReference type="SAM" id="Coils"/>
    </source>
</evidence>
<organism evidence="3">
    <name type="scientific">Rhodnius prolixus</name>
    <name type="common">Triatomid bug</name>
    <dbReference type="NCBI Taxonomy" id="13249"/>
    <lineage>
        <taxon>Eukaryota</taxon>
        <taxon>Metazoa</taxon>
        <taxon>Ecdysozoa</taxon>
        <taxon>Arthropoda</taxon>
        <taxon>Hexapoda</taxon>
        <taxon>Insecta</taxon>
        <taxon>Pterygota</taxon>
        <taxon>Neoptera</taxon>
        <taxon>Paraneoptera</taxon>
        <taxon>Hemiptera</taxon>
        <taxon>Heteroptera</taxon>
        <taxon>Panheteroptera</taxon>
        <taxon>Cimicomorpha</taxon>
        <taxon>Reduviidae</taxon>
        <taxon>Triatominae</taxon>
        <taxon>Rhodnius</taxon>
    </lineage>
</organism>
<feature type="compositionally biased region" description="Basic and acidic residues" evidence="2">
    <location>
        <begin position="70"/>
        <end position="89"/>
    </location>
</feature>
<dbReference type="VEuPathDB" id="VectorBase:RPRC008820"/>
<reference evidence="5" key="2">
    <citation type="submission" date="2015-04" db="EMBL/GenBank/DDBJ databases">
        <authorList>
            <person name="Wilson R.K."/>
            <person name="Warren W."/>
            <person name="Dotson E."/>
            <person name="Oliveira P.L."/>
        </authorList>
    </citation>
    <scope>NUCLEOTIDE SEQUENCE</scope>
</reference>